<dbReference type="Gene3D" id="1.10.10.2840">
    <property type="entry name" value="PucR C-terminal helix-turn-helix domain"/>
    <property type="match status" value="1"/>
</dbReference>
<dbReference type="PANTHER" id="PTHR33744:SF1">
    <property type="entry name" value="DNA-BINDING TRANSCRIPTIONAL ACTIVATOR ADER"/>
    <property type="match status" value="1"/>
</dbReference>
<accession>A0ABS6HSE6</accession>
<dbReference type="InterPro" id="IPR025736">
    <property type="entry name" value="PucR_C-HTH_dom"/>
</dbReference>
<sequence length="402" mass="43514">MDGSLVDEAQHLVDRLAGRLRQSVAVDDLDGNLIVVSRHFGDADPYRVRLMLDRRIPREYRDYFTSYTRNASDAPIRVPANPKLSLAARICFPIRNDDDNVAFLWLLDLDKVLPEELIEQYCARLADVLSARRGRKAADAAANPLRNRIRKLLAGQRPADVLADAADGSAASGCRYAVIASYAEPTGHHLDSDVQRFREIAFITTDLGVSLACTAELDGCTVGVFESAAGCAVGQSENLLLDAAGRQFAAGPDRTGNGISEFGELADVRRLFAHAALAAFLGVHVHRTEKALSWREIQPLAALVGGDLPATDTCRSGALASLLSTPESFAFETVGAVLRSGRDQSPADLLHVHRTTLHYRLQQIVELTGVDLAVPADRFLAFGVWLRVALRLSPLADLAASA</sequence>
<proteinExistence type="predicted"/>
<gene>
    <name evidence="2" type="ORF">KL859_22445</name>
</gene>
<dbReference type="InterPro" id="IPR042070">
    <property type="entry name" value="PucR_C-HTH_sf"/>
</dbReference>
<name>A0ABS6HSE6_MYCGD</name>
<feature type="domain" description="PucR C-terminal helix-turn-helix" evidence="1">
    <location>
        <begin position="332"/>
        <end position="380"/>
    </location>
</feature>
<comment type="caution">
    <text evidence="2">The sequence shown here is derived from an EMBL/GenBank/DDBJ whole genome shotgun (WGS) entry which is preliminary data.</text>
</comment>
<protein>
    <submittedName>
        <fullName evidence="2">Helix-turn-helix domain-containing protein</fullName>
    </submittedName>
</protein>
<organism evidence="2 3">
    <name type="scientific">Mycolicibacterium goodii</name>
    <name type="common">Mycobacterium goodii</name>
    <dbReference type="NCBI Taxonomy" id="134601"/>
    <lineage>
        <taxon>Bacteria</taxon>
        <taxon>Bacillati</taxon>
        <taxon>Actinomycetota</taxon>
        <taxon>Actinomycetes</taxon>
        <taxon>Mycobacteriales</taxon>
        <taxon>Mycobacteriaceae</taxon>
        <taxon>Mycolicibacterium</taxon>
    </lineage>
</organism>
<dbReference type="PANTHER" id="PTHR33744">
    <property type="entry name" value="CARBOHYDRATE DIACID REGULATOR"/>
    <property type="match status" value="1"/>
</dbReference>
<dbReference type="Pfam" id="PF13556">
    <property type="entry name" value="HTH_30"/>
    <property type="match status" value="1"/>
</dbReference>
<dbReference type="InterPro" id="IPR051448">
    <property type="entry name" value="CdaR-like_regulators"/>
</dbReference>
<reference evidence="2 3" key="1">
    <citation type="submission" date="2021-05" db="EMBL/GenBank/DDBJ databases">
        <title>Draft Genome Sequences of Clinical Respiratory Isolates of Mycobacterium goodii Recovered in Ireland.</title>
        <authorList>
            <person name="Flanagan P.R."/>
            <person name="Mok S."/>
            <person name="Roycroft E."/>
            <person name="Rogers T.R."/>
            <person name="Fitzgibbon M."/>
        </authorList>
    </citation>
    <scope>NUCLEOTIDE SEQUENCE [LARGE SCALE GENOMIC DNA]</scope>
    <source>
        <strain evidence="2 3">14IE55</strain>
    </source>
</reference>
<dbReference type="Proteomes" id="UP000696413">
    <property type="component" value="Unassembled WGS sequence"/>
</dbReference>
<evidence type="ECO:0000313" key="2">
    <source>
        <dbReference type="EMBL" id="MBU8825619.1"/>
    </source>
</evidence>
<evidence type="ECO:0000313" key="3">
    <source>
        <dbReference type="Proteomes" id="UP000696413"/>
    </source>
</evidence>
<dbReference type="RefSeq" id="WP_214395520.1">
    <property type="nucleotide sequence ID" value="NZ_JAHBOL010000006.1"/>
</dbReference>
<dbReference type="EMBL" id="JAHBOM010000018">
    <property type="protein sequence ID" value="MBU8825619.1"/>
    <property type="molecule type" value="Genomic_DNA"/>
</dbReference>
<evidence type="ECO:0000259" key="1">
    <source>
        <dbReference type="Pfam" id="PF13556"/>
    </source>
</evidence>
<keyword evidence="3" id="KW-1185">Reference proteome</keyword>